<evidence type="ECO:0008006" key="5">
    <source>
        <dbReference type="Google" id="ProtNLM"/>
    </source>
</evidence>
<name>A0ABP0P904_9DINO</name>
<dbReference type="SUPFAM" id="SSF52540">
    <property type="entry name" value="P-loop containing nucleoside triphosphate hydrolases"/>
    <property type="match status" value="1"/>
</dbReference>
<feature type="coiled-coil region" evidence="1">
    <location>
        <begin position="843"/>
        <end position="873"/>
    </location>
</feature>
<dbReference type="PANTHER" id="PTHR14383:SF5">
    <property type="entry name" value="RUN DOMAIN-CONTAINING PROTEIN"/>
    <property type="match status" value="1"/>
</dbReference>
<dbReference type="PANTHER" id="PTHR14383">
    <property type="entry name" value="SWAP-70 RECOMBINASE"/>
    <property type="match status" value="1"/>
</dbReference>
<dbReference type="InterPro" id="IPR011992">
    <property type="entry name" value="EF-hand-dom_pair"/>
</dbReference>
<comment type="caution">
    <text evidence="3">The sequence shown here is derived from an EMBL/GenBank/DDBJ whole genome shotgun (WGS) entry which is preliminary data.</text>
</comment>
<dbReference type="Gene3D" id="3.40.50.300">
    <property type="entry name" value="P-loop containing nucleotide triphosphate hydrolases"/>
    <property type="match status" value="1"/>
</dbReference>
<dbReference type="EMBL" id="CAXAMN010022718">
    <property type="protein sequence ID" value="CAK9072239.1"/>
    <property type="molecule type" value="Genomic_DNA"/>
</dbReference>
<dbReference type="Gene3D" id="3.60.10.10">
    <property type="entry name" value="Endonuclease/exonuclease/phosphatase"/>
    <property type="match status" value="1"/>
</dbReference>
<feature type="region of interest" description="Disordered" evidence="2">
    <location>
        <begin position="96"/>
        <end position="168"/>
    </location>
</feature>
<evidence type="ECO:0000256" key="1">
    <source>
        <dbReference type="SAM" id="Coils"/>
    </source>
</evidence>
<keyword evidence="4" id="KW-1185">Reference proteome</keyword>
<feature type="compositionally biased region" description="Basic and acidic residues" evidence="2">
    <location>
        <begin position="106"/>
        <end position="146"/>
    </location>
</feature>
<reference evidence="3 4" key="1">
    <citation type="submission" date="2024-02" db="EMBL/GenBank/DDBJ databases">
        <authorList>
            <person name="Chen Y."/>
            <person name="Shah S."/>
            <person name="Dougan E. K."/>
            <person name="Thang M."/>
            <person name="Chan C."/>
        </authorList>
    </citation>
    <scope>NUCLEOTIDE SEQUENCE [LARGE SCALE GENOMIC DNA]</scope>
</reference>
<dbReference type="SUPFAM" id="SSF47473">
    <property type="entry name" value="EF-hand"/>
    <property type="match status" value="1"/>
</dbReference>
<evidence type="ECO:0000256" key="2">
    <source>
        <dbReference type="SAM" id="MobiDB-lite"/>
    </source>
</evidence>
<evidence type="ECO:0000313" key="3">
    <source>
        <dbReference type="EMBL" id="CAK9072239.1"/>
    </source>
</evidence>
<organism evidence="3 4">
    <name type="scientific">Durusdinium trenchii</name>
    <dbReference type="NCBI Taxonomy" id="1381693"/>
    <lineage>
        <taxon>Eukaryota</taxon>
        <taxon>Sar</taxon>
        <taxon>Alveolata</taxon>
        <taxon>Dinophyceae</taxon>
        <taxon>Suessiales</taxon>
        <taxon>Symbiodiniaceae</taxon>
        <taxon>Durusdinium</taxon>
    </lineage>
</organism>
<dbReference type="Gene3D" id="1.10.238.10">
    <property type="entry name" value="EF-hand"/>
    <property type="match status" value="1"/>
</dbReference>
<accession>A0ABP0P904</accession>
<dbReference type="Proteomes" id="UP001642484">
    <property type="component" value="Unassembled WGS sequence"/>
</dbReference>
<feature type="region of interest" description="Disordered" evidence="2">
    <location>
        <begin position="1488"/>
        <end position="1513"/>
    </location>
</feature>
<dbReference type="InterPro" id="IPR027417">
    <property type="entry name" value="P-loop_NTPase"/>
</dbReference>
<proteinExistence type="predicted"/>
<dbReference type="InterPro" id="IPR036691">
    <property type="entry name" value="Endo/exonu/phosph_ase_sf"/>
</dbReference>
<keyword evidence="1" id="KW-0175">Coiled coil</keyword>
<evidence type="ECO:0000313" key="4">
    <source>
        <dbReference type="Proteomes" id="UP001642484"/>
    </source>
</evidence>
<sequence length="1790" mass="202952">MAALEAQILKWQKSGKAPLPMVRLCFVGRGHAGKTTTLRRLKGEDVKEGEEFSTYGIEVWACERSEGLDARDDAWKQCKGNLLDDCVARSFQGRRTDISNEGTTGDEARSRSKEEAPDPRHEISQSGKPEEGPQGGKKEDLKEHVNRVSGGEARTASEGLQNEGQEDRGPILARQMGVELVLNASDANIAPRLQCFDFPGQREYALINMMYFHGRGIYLVFCDMSVELEEAWKDLKLWLWAVNRYANAVNGLGGQNAKSPPIIVIGTKFLKRKFDQKDLRKRVDDFITRQMPGLRQRLQGFICLDNFSRDIKQQMHDLRSQLHELTMQVLTTEESWKEKSGRSDVPPHIGLQAEAYPLAWIQAHELLSDLDGGVTMKVSPKQLREILEVKGDIPKLQEELAGTHVPMGHHVIAPAGSAVRRVVEGREEGTGLQQERSEQWSIEKLRNHLSQHEESVSIEVSCDFLTLDQVKALLAKMRPKPLSGDDVTGVLQLMHDLGVVFWLDEDDLRETVALNVRKLSLALSALIGLRYWDECKFEHSEAFLSKLQGSTQGVSDDVLRFQTSGIASTRLLECAWEGFTELQQKLMLEVMLRKGLLVRRAVLGEYAVPSCLPLTFLAEPPCGASSAVVYVNLEGFVSAVLFPKIVEYLCEKKYVQLTSPPQAFRNYIELRSDDVFIIMSLASVAKQRLLRIQAIAEDSKAEEASQTAKSLADAFSEALGLKALPCTNPSDSHKIVHLQEMLGLNLSEHEHELPAHVLLQHNPCLNLKCFRSCDDCARSEMLSLLLNERFLPNLGLELRQIISSSSLQKFSRPFGSFRFDNVWFPGDVDIEEYVVVKVEGPTLDAEERKVEALKKLSEEIQRMCKNIQGLSDSELVQCYWSGLKAGVDISGRTLTWTADEVVKGTKDGVPLHEALRQGHRSWTAKVDLFAKVNLFADVEGQVPHFREVTNVIRFGYRQEGSQEGSHIIHPVTQEKDFLKAVQDNIRDYSSAHPKAMKYVKRLWERSAFMAQRGFHCKEHFQMLEALKPIFRHWAAQLAQISAHAETLLNMLESTRVSKNVQQQRDAIEDLNVLGSDVEVLYEKCQSLTDDPAAEEGVKCLQEVLDLLDPFQPYADADVEKVMDVLKQVEELMSCCVELVIINWLGDRSKFTSPVSKALQDGWVFPSDHLPIGCSIMTEVGGSKATFNVASWNVLNQRYMKDVLNDAQGLKCSSLATQSVGDRKKVICTKVVEMLEHSDFHKHILCLQGCWPALLDLLDKHISSKGFLLLRWCKESPNQEAMIVDTKMFDVQMPKDLQTHHVFKSDQGKAVTEVLLSLKNGNRKFRIVTTHLPGKPFGTARREFCDFIQKRKEDHEAIPTILAGDLNFPEEAIRPLLNKRDGKMENVKFVPIPYPTNICQGSLLPKRIDCIALLSGHEMVKVKPLSAENVLPGLADMVKLLESRSWELAEVKMDMREQAYQARIKHQLAEQRRMDEEKKMRRAALARVKRMEEEEKKRRTEFAREQNEMEATKEELEATKKALEEEKRLKQAREKKTEAIEEELELTHKQLEETKKELEERSLKQATEKEEIEALKKELEQERSLKQAKEKELEAMEKKLEEERRRNQAASSARTVDATFEAMPPLGHKTNQVLNVSEARLEEVFQHLQEPTEASDVMMASKLSEAMQLCRMNPEEFEVTALLDRLGRPDHFNLQTFKQVIKETLAEWSQRDEVQEVLSSFQVFDPERTGFLSRDTIQHIMCLGGNGITEEQLEDMLKDAPSNGAGFDYIYLVHYLLGPEVNNPGRAPEES</sequence>
<dbReference type="SUPFAM" id="SSF56219">
    <property type="entry name" value="DNase I-like"/>
    <property type="match status" value="1"/>
</dbReference>
<protein>
    <recommendedName>
        <fullName evidence="5">Calmodulin</fullName>
    </recommendedName>
</protein>
<gene>
    <name evidence="3" type="ORF">CCMP2556_LOCUS35528</name>
</gene>